<dbReference type="Proteomes" id="UP000094056">
    <property type="component" value="Unassembled WGS sequence"/>
</dbReference>
<proteinExistence type="predicted"/>
<dbReference type="EMBL" id="MAYW01000041">
    <property type="protein sequence ID" value="ODS32995.1"/>
    <property type="molecule type" value="Genomic_DNA"/>
</dbReference>
<evidence type="ECO:0000313" key="2">
    <source>
        <dbReference type="Proteomes" id="UP000094056"/>
    </source>
</evidence>
<dbReference type="AlphaFoldDB" id="A0A1E3XBJ3"/>
<sequence>MSKDYKDQKRDFIIPVHVDKKIHEVVQAVQPFILLQKQLTRNLEPLNRLVKQIQDSFGPILEQQRQFIEFTKVIRKRKKAVKETMLKSGWWLTPSLMGVPATWIDQAVYNYRNGNKAAIINLFRKVFQKDNCKNLEIVVTNWKKNKFFLPWQKHLDEALEAHRNKKYTLSVPVLLLVAEGIATDFCKKNRVYKKNDKSRGGEKLKKAIRQHYAQTNNILLSYLNLIESVVDTTIYQKTDLIKKKLRTNILNRHAVLHGLKKNYGTMKISLQAFMLLDMFSELR</sequence>
<accession>A0A1E3XBJ3</accession>
<reference evidence="1 2" key="1">
    <citation type="submission" date="2016-07" db="EMBL/GenBank/DDBJ databases">
        <title>Draft genome of Scalindua rubra, obtained from a brine-seawater interface in the Red Sea, sheds light on salt adaptation in anammox bacteria.</title>
        <authorList>
            <person name="Speth D.R."/>
            <person name="Lagkouvardos I."/>
            <person name="Wang Y."/>
            <person name="Qian P.-Y."/>
            <person name="Dutilh B.E."/>
            <person name="Jetten M.S."/>
        </authorList>
    </citation>
    <scope>NUCLEOTIDE SEQUENCE [LARGE SCALE GENOMIC DNA]</scope>
    <source>
        <strain evidence="1">BSI-1</strain>
    </source>
</reference>
<organism evidence="1 2">
    <name type="scientific">Candidatus Scalindua rubra</name>
    <dbReference type="NCBI Taxonomy" id="1872076"/>
    <lineage>
        <taxon>Bacteria</taxon>
        <taxon>Pseudomonadati</taxon>
        <taxon>Planctomycetota</taxon>
        <taxon>Candidatus Brocadiia</taxon>
        <taxon>Candidatus Brocadiales</taxon>
        <taxon>Candidatus Scalinduaceae</taxon>
        <taxon>Candidatus Scalindua</taxon>
    </lineage>
</organism>
<gene>
    <name evidence="1" type="ORF">SCARUB_01872</name>
</gene>
<evidence type="ECO:0000313" key="1">
    <source>
        <dbReference type="EMBL" id="ODS32995.1"/>
    </source>
</evidence>
<protein>
    <submittedName>
        <fullName evidence="1">Uncharacterized protein</fullName>
    </submittedName>
</protein>
<name>A0A1E3XBJ3_9BACT</name>
<comment type="caution">
    <text evidence="1">The sequence shown here is derived from an EMBL/GenBank/DDBJ whole genome shotgun (WGS) entry which is preliminary data.</text>
</comment>